<dbReference type="OrthoDB" id="6777263at2759"/>
<proteinExistence type="predicted"/>
<dbReference type="InterPro" id="IPR036612">
    <property type="entry name" value="KH_dom_type_1_sf"/>
</dbReference>
<dbReference type="PANTHER" id="PTHR11208:SF42">
    <property type="entry name" value="QUAKING RELATED 54B, ISOFORM E"/>
    <property type="match status" value="1"/>
</dbReference>
<dbReference type="AlphaFoldDB" id="A0A2U1MXE2"/>
<dbReference type="Gene3D" id="3.30.1370.10">
    <property type="entry name" value="K Homology domain, type 1"/>
    <property type="match status" value="1"/>
</dbReference>
<evidence type="ECO:0000313" key="3">
    <source>
        <dbReference type="Proteomes" id="UP000245207"/>
    </source>
</evidence>
<dbReference type="EMBL" id="PKPP01004128">
    <property type="protein sequence ID" value="PWA65945.1"/>
    <property type="molecule type" value="Genomic_DNA"/>
</dbReference>
<dbReference type="InterPro" id="IPR045071">
    <property type="entry name" value="BBP-like"/>
</dbReference>
<dbReference type="Proteomes" id="UP000245207">
    <property type="component" value="Unassembled WGS sequence"/>
</dbReference>
<name>A0A2U1MXE2_ARTAN</name>
<sequence>MASAGLTGWSGFPEEQGAPASPSSYTVKRILQLDIHVDSFPNFNFVGWLLGPRGNSLKLMEAATGCRAYTRKRVNQGSR</sequence>
<keyword evidence="3" id="KW-1185">Reference proteome</keyword>
<dbReference type="SUPFAM" id="SSF54791">
    <property type="entry name" value="Eukaryotic type KH-domain (KH-domain type I)"/>
    <property type="match status" value="1"/>
</dbReference>
<dbReference type="GO" id="GO:0048024">
    <property type="term" value="P:regulation of mRNA splicing, via spliceosome"/>
    <property type="evidence" value="ECO:0007669"/>
    <property type="project" value="TreeGrafter"/>
</dbReference>
<dbReference type="GO" id="GO:0003729">
    <property type="term" value="F:mRNA binding"/>
    <property type="evidence" value="ECO:0007669"/>
    <property type="project" value="TreeGrafter"/>
</dbReference>
<feature type="region of interest" description="Disordered" evidence="1">
    <location>
        <begin position="1"/>
        <end position="22"/>
    </location>
</feature>
<evidence type="ECO:0000313" key="2">
    <source>
        <dbReference type="EMBL" id="PWA65945.1"/>
    </source>
</evidence>
<comment type="caution">
    <text evidence="2">The sequence shown here is derived from an EMBL/GenBank/DDBJ whole genome shotgun (WGS) entry which is preliminary data.</text>
</comment>
<accession>A0A2U1MXE2</accession>
<protein>
    <submittedName>
        <fullName evidence="2">K-like domain protein</fullName>
    </submittedName>
</protein>
<dbReference type="PANTHER" id="PTHR11208">
    <property type="entry name" value="RNA-BINDING PROTEIN RELATED"/>
    <property type="match status" value="1"/>
</dbReference>
<dbReference type="STRING" id="35608.A0A2U1MXE2"/>
<organism evidence="2 3">
    <name type="scientific">Artemisia annua</name>
    <name type="common">Sweet wormwood</name>
    <dbReference type="NCBI Taxonomy" id="35608"/>
    <lineage>
        <taxon>Eukaryota</taxon>
        <taxon>Viridiplantae</taxon>
        <taxon>Streptophyta</taxon>
        <taxon>Embryophyta</taxon>
        <taxon>Tracheophyta</taxon>
        <taxon>Spermatophyta</taxon>
        <taxon>Magnoliopsida</taxon>
        <taxon>eudicotyledons</taxon>
        <taxon>Gunneridae</taxon>
        <taxon>Pentapetalae</taxon>
        <taxon>asterids</taxon>
        <taxon>campanulids</taxon>
        <taxon>Asterales</taxon>
        <taxon>Asteraceae</taxon>
        <taxon>Asteroideae</taxon>
        <taxon>Anthemideae</taxon>
        <taxon>Artemisiinae</taxon>
        <taxon>Artemisia</taxon>
    </lineage>
</organism>
<evidence type="ECO:0000256" key="1">
    <source>
        <dbReference type="SAM" id="MobiDB-lite"/>
    </source>
</evidence>
<reference evidence="2 3" key="1">
    <citation type="journal article" date="2018" name="Mol. Plant">
        <title>The genome of Artemisia annua provides insight into the evolution of Asteraceae family and artemisinin biosynthesis.</title>
        <authorList>
            <person name="Shen Q."/>
            <person name="Zhang L."/>
            <person name="Liao Z."/>
            <person name="Wang S."/>
            <person name="Yan T."/>
            <person name="Shi P."/>
            <person name="Liu M."/>
            <person name="Fu X."/>
            <person name="Pan Q."/>
            <person name="Wang Y."/>
            <person name="Lv Z."/>
            <person name="Lu X."/>
            <person name="Zhang F."/>
            <person name="Jiang W."/>
            <person name="Ma Y."/>
            <person name="Chen M."/>
            <person name="Hao X."/>
            <person name="Li L."/>
            <person name="Tang Y."/>
            <person name="Lv G."/>
            <person name="Zhou Y."/>
            <person name="Sun X."/>
            <person name="Brodelius P.E."/>
            <person name="Rose J.K.C."/>
            <person name="Tang K."/>
        </authorList>
    </citation>
    <scope>NUCLEOTIDE SEQUENCE [LARGE SCALE GENOMIC DNA]</scope>
    <source>
        <strain evidence="3">cv. Huhao1</strain>
        <tissue evidence="2">Leaf</tissue>
    </source>
</reference>
<dbReference type="GO" id="GO:0005634">
    <property type="term" value="C:nucleus"/>
    <property type="evidence" value="ECO:0007669"/>
    <property type="project" value="TreeGrafter"/>
</dbReference>
<gene>
    <name evidence="2" type="ORF">CTI12_AA243570</name>
</gene>